<feature type="domain" description="Beta-lactamase-related" evidence="1">
    <location>
        <begin position="30"/>
        <end position="358"/>
    </location>
</feature>
<evidence type="ECO:0000313" key="2">
    <source>
        <dbReference type="EMBL" id="NDL66407.1"/>
    </source>
</evidence>
<protein>
    <submittedName>
        <fullName evidence="2">Beta-lactamase family protein</fullName>
    </submittedName>
</protein>
<dbReference type="Gene3D" id="3.40.710.10">
    <property type="entry name" value="DD-peptidase/beta-lactamase superfamily"/>
    <property type="match status" value="1"/>
</dbReference>
<dbReference type="PANTHER" id="PTHR43283">
    <property type="entry name" value="BETA-LACTAMASE-RELATED"/>
    <property type="match status" value="1"/>
</dbReference>
<evidence type="ECO:0000313" key="3">
    <source>
        <dbReference type="Proteomes" id="UP000461585"/>
    </source>
</evidence>
<keyword evidence="3" id="KW-1185">Reference proteome</keyword>
<dbReference type="SUPFAM" id="SSF56601">
    <property type="entry name" value="beta-lactamase/transpeptidase-like"/>
    <property type="match status" value="1"/>
</dbReference>
<comment type="caution">
    <text evidence="2">The sequence shown here is derived from an EMBL/GenBank/DDBJ whole genome shotgun (WGS) entry which is preliminary data.</text>
</comment>
<organism evidence="2 3">
    <name type="scientific">Anaerotalea alkaliphila</name>
    <dbReference type="NCBI Taxonomy" id="2662126"/>
    <lineage>
        <taxon>Bacteria</taxon>
        <taxon>Bacillati</taxon>
        <taxon>Bacillota</taxon>
        <taxon>Clostridia</taxon>
        <taxon>Eubacteriales</taxon>
        <taxon>Anaerotalea</taxon>
    </lineage>
</organism>
<accession>A0A7X5KN43</accession>
<reference evidence="2 3" key="1">
    <citation type="submission" date="2020-01" db="EMBL/GenBank/DDBJ databases">
        <title>Anaeroalcalibacter tamaniensis gen. nov., sp. nov., moderately halophilic strictly anaerobic fermenter bacterium from mud volcano of Taman peninsula.</title>
        <authorList>
            <person name="Frolova A."/>
            <person name="Merkel A.Y."/>
            <person name="Slobodkin A.I."/>
        </authorList>
    </citation>
    <scope>NUCLEOTIDE SEQUENCE [LARGE SCALE GENOMIC DNA]</scope>
    <source>
        <strain evidence="2 3">F-3ap</strain>
    </source>
</reference>
<proteinExistence type="predicted"/>
<dbReference type="Pfam" id="PF00144">
    <property type="entry name" value="Beta-lactamase"/>
    <property type="match status" value="1"/>
</dbReference>
<name>A0A7X5KN43_9FIRM</name>
<evidence type="ECO:0000259" key="1">
    <source>
        <dbReference type="Pfam" id="PF00144"/>
    </source>
</evidence>
<dbReference type="AlphaFoldDB" id="A0A7X5KN43"/>
<dbReference type="InterPro" id="IPR001466">
    <property type="entry name" value="Beta-lactam-related"/>
</dbReference>
<dbReference type="RefSeq" id="WP_162369135.1">
    <property type="nucleotide sequence ID" value="NZ_JAAEEH010000002.1"/>
</dbReference>
<dbReference type="Proteomes" id="UP000461585">
    <property type="component" value="Unassembled WGS sequence"/>
</dbReference>
<dbReference type="InterPro" id="IPR012338">
    <property type="entry name" value="Beta-lactam/transpept-like"/>
</dbReference>
<dbReference type="InterPro" id="IPR050789">
    <property type="entry name" value="Diverse_Enzym_Activities"/>
</dbReference>
<dbReference type="EMBL" id="JAAEEH010000002">
    <property type="protein sequence ID" value="NDL66407.1"/>
    <property type="molecule type" value="Genomic_DNA"/>
</dbReference>
<sequence length="383" mass="42016">MRLEESYNRLLESSLDRLGKVRGVRHAFLAAESRDGTFQWAGAKGAANPDGTLVEVGTPFWIASVTKLYIASAILRLQESGQLSVDDLVVRHLPADLMKGVHVVDGTDFHDRLTIRHLLTHASGIPDYLELKLEGGETWIDRVLAGKDRSWSVGDILQAVARANKPLFAPQDLRRGKYRIRYSDTNYQILIAILESVTKKPVEDVYADLIFRPLGLAETFLPGGKSPLQPGTAMATTWVQDIPFDDKPLAMRSFGDLYSTLKDQIAFLRGLLEGKLFENPETLGLMRGGWQTFAFGFSPLAPGWPIQYGMGMMRFETPRFLSPLGAPPALVGHTGAVGSWLFHCPETDMLFAGTVSQATAAAAPFRIVPPLAGRLGTGLRKGN</sequence>
<gene>
    <name evidence="2" type="ORF">GXN74_01420</name>
</gene>